<dbReference type="InterPro" id="IPR038071">
    <property type="entry name" value="UROD/MetE-like_sf"/>
</dbReference>
<evidence type="ECO:0000256" key="6">
    <source>
        <dbReference type="ARBA" id="ARBA00022603"/>
    </source>
</evidence>
<dbReference type="EC" id="2.1.1.14" evidence="5"/>
<keyword evidence="8" id="KW-0808">Transferase</keyword>
<dbReference type="Proteomes" id="UP001151752">
    <property type="component" value="Chromosome 19"/>
</dbReference>
<dbReference type="PANTHER" id="PTHR30519">
    <property type="entry name" value="5-METHYLTETRAHYDROPTEROYLTRIGLUTAMATE--HOMOCYSTEINE METHYLTRANSFERASE"/>
    <property type="match status" value="1"/>
</dbReference>
<dbReference type="AlphaFoldDB" id="A0A9Q1A833"/>
<evidence type="ECO:0000256" key="10">
    <source>
        <dbReference type="ARBA" id="ARBA00022833"/>
    </source>
</evidence>
<comment type="catalytic activity">
    <reaction evidence="12">
        <text>5-methyltetrahydropteroyltri-L-glutamate + L-homocysteine = tetrahydropteroyltri-L-glutamate + L-methionine</text>
        <dbReference type="Rhea" id="RHEA:21196"/>
        <dbReference type="ChEBI" id="CHEBI:57844"/>
        <dbReference type="ChEBI" id="CHEBI:58140"/>
        <dbReference type="ChEBI" id="CHEBI:58199"/>
        <dbReference type="ChEBI" id="CHEBI:58207"/>
        <dbReference type="EC" id="2.1.1.14"/>
    </reaction>
</comment>
<keyword evidence="9" id="KW-0479">Metal-binding</keyword>
<keyword evidence="7" id="KW-0028">Amino-acid biosynthesis</keyword>
<comment type="cofactor">
    <cofactor evidence="1">
        <name>Zn(2+)</name>
        <dbReference type="ChEBI" id="CHEBI:29105"/>
    </cofactor>
</comment>
<feature type="domain" description="Cobalamin-independent methionine synthase MetE N-terminal" evidence="14">
    <location>
        <begin position="3"/>
        <end position="314"/>
    </location>
</feature>
<dbReference type="FunFam" id="3.20.20.210:FF:000003">
    <property type="entry name" value="5-methyltetrahydropteroyltriglutamate--homocysteine methyltransferase"/>
    <property type="match status" value="1"/>
</dbReference>
<dbReference type="Pfam" id="PF08267">
    <property type="entry name" value="Meth_synt_1"/>
    <property type="match status" value="1"/>
</dbReference>
<keyword evidence="16" id="KW-1185">Reference proteome</keyword>
<evidence type="ECO:0000313" key="15">
    <source>
        <dbReference type="EMBL" id="KAJ6761728.1"/>
    </source>
</evidence>
<reference evidence="15" key="2">
    <citation type="journal article" date="2023" name="Int. J. Mol. Sci.">
        <title>De Novo Assembly and Annotation of 11 Diverse Shrub Willow (Salix) Genomes Reveals Novel Gene Organization in Sex-Linked Regions.</title>
        <authorList>
            <person name="Hyden B."/>
            <person name="Feng K."/>
            <person name="Yates T.B."/>
            <person name="Jawdy S."/>
            <person name="Cereghino C."/>
            <person name="Smart L.B."/>
            <person name="Muchero W."/>
        </authorList>
    </citation>
    <scope>NUCLEOTIDE SEQUENCE</scope>
    <source>
        <tissue evidence="15">Shoot tip</tissue>
    </source>
</reference>
<dbReference type="GO" id="GO:0032259">
    <property type="term" value="P:methylation"/>
    <property type="evidence" value="ECO:0007669"/>
    <property type="project" value="UniProtKB-KW"/>
</dbReference>
<comment type="pathway">
    <text evidence="3">Amino-acid biosynthesis; L-methionine biosynthesis via de novo pathway; L-methionine from L-homocysteine (MetE route): step 1/1.</text>
</comment>
<dbReference type="GO" id="GO:0003871">
    <property type="term" value="F:5-methyltetrahydropteroyltriglutamate-homocysteine S-methyltransferase activity"/>
    <property type="evidence" value="ECO:0007669"/>
    <property type="project" value="UniProtKB-EC"/>
</dbReference>
<keyword evidence="6 15" id="KW-0489">Methyltransferase</keyword>
<evidence type="ECO:0000256" key="9">
    <source>
        <dbReference type="ARBA" id="ARBA00022723"/>
    </source>
</evidence>
<keyword evidence="10" id="KW-0862">Zinc</keyword>
<accession>A0A9Q1A833</accession>
<feature type="domain" description="Cobalamin-independent methionine synthase MetE C-terminal/archaeal" evidence="13">
    <location>
        <begin position="406"/>
        <end position="464"/>
    </location>
</feature>
<dbReference type="GO" id="GO:0008270">
    <property type="term" value="F:zinc ion binding"/>
    <property type="evidence" value="ECO:0007669"/>
    <property type="project" value="InterPro"/>
</dbReference>
<evidence type="ECO:0000256" key="11">
    <source>
        <dbReference type="ARBA" id="ARBA00023167"/>
    </source>
</evidence>
<evidence type="ECO:0000256" key="5">
    <source>
        <dbReference type="ARBA" id="ARBA00012034"/>
    </source>
</evidence>
<dbReference type="EMBL" id="JAPFFM010000005">
    <property type="protein sequence ID" value="KAJ6761728.1"/>
    <property type="molecule type" value="Genomic_DNA"/>
</dbReference>
<evidence type="ECO:0000256" key="1">
    <source>
        <dbReference type="ARBA" id="ARBA00001947"/>
    </source>
</evidence>
<dbReference type="Gene3D" id="3.20.20.210">
    <property type="match status" value="2"/>
</dbReference>
<evidence type="ECO:0000256" key="2">
    <source>
        <dbReference type="ARBA" id="ARBA00002777"/>
    </source>
</evidence>
<dbReference type="CDD" id="cd03312">
    <property type="entry name" value="CIMS_N_terminal_like"/>
    <property type="match status" value="1"/>
</dbReference>
<comment type="function">
    <text evidence="2">Catalyzes the transfer of a methyl group from 5-methyltetrahydrofolate to homocysteine resulting in methionine formation.</text>
</comment>
<evidence type="ECO:0000256" key="8">
    <source>
        <dbReference type="ARBA" id="ARBA00022679"/>
    </source>
</evidence>
<dbReference type="InterPro" id="IPR013215">
    <property type="entry name" value="Cbl-indep_Met_Synth_N"/>
</dbReference>
<evidence type="ECO:0000256" key="4">
    <source>
        <dbReference type="ARBA" id="ARBA00009553"/>
    </source>
</evidence>
<evidence type="ECO:0000259" key="14">
    <source>
        <dbReference type="Pfam" id="PF08267"/>
    </source>
</evidence>
<reference evidence="15" key="1">
    <citation type="submission" date="2022-11" db="EMBL/GenBank/DDBJ databases">
        <authorList>
            <person name="Hyden B.L."/>
            <person name="Feng K."/>
            <person name="Yates T."/>
            <person name="Jawdy S."/>
            <person name="Smart L.B."/>
            <person name="Muchero W."/>
        </authorList>
    </citation>
    <scope>NUCLEOTIDE SEQUENCE</scope>
    <source>
        <tissue evidence="15">Shoot tip</tissue>
    </source>
</reference>
<evidence type="ECO:0000313" key="16">
    <source>
        <dbReference type="Proteomes" id="UP001151752"/>
    </source>
</evidence>
<organism evidence="15 16">
    <name type="scientific">Salix koriyanagi</name>
    <dbReference type="NCBI Taxonomy" id="2511006"/>
    <lineage>
        <taxon>Eukaryota</taxon>
        <taxon>Viridiplantae</taxon>
        <taxon>Streptophyta</taxon>
        <taxon>Embryophyta</taxon>
        <taxon>Tracheophyta</taxon>
        <taxon>Spermatophyta</taxon>
        <taxon>Magnoliopsida</taxon>
        <taxon>eudicotyledons</taxon>
        <taxon>Gunneridae</taxon>
        <taxon>Pentapetalae</taxon>
        <taxon>rosids</taxon>
        <taxon>fabids</taxon>
        <taxon>Malpighiales</taxon>
        <taxon>Salicaceae</taxon>
        <taxon>Saliceae</taxon>
        <taxon>Salix</taxon>
    </lineage>
</organism>
<gene>
    <name evidence="15" type="ORF">OIU74_024393</name>
</gene>
<comment type="similarity">
    <text evidence="4">Belongs to the vitamin-B12 independent methionine synthase family.</text>
</comment>
<protein>
    <recommendedName>
        <fullName evidence="5">5-methyltetrahydropteroyltriglutamate--homocysteine S-methyltransferase</fullName>
        <ecNumber evidence="5">2.1.1.14</ecNumber>
    </recommendedName>
</protein>
<evidence type="ECO:0000259" key="13">
    <source>
        <dbReference type="Pfam" id="PF01717"/>
    </source>
</evidence>
<dbReference type="InterPro" id="IPR002629">
    <property type="entry name" value="Met_Synth_C/arc"/>
</dbReference>
<dbReference type="GO" id="GO:0009086">
    <property type="term" value="P:methionine biosynthetic process"/>
    <property type="evidence" value="ECO:0007669"/>
    <property type="project" value="UniProtKB-KW"/>
</dbReference>
<name>A0A9Q1A833_9ROSI</name>
<evidence type="ECO:0000256" key="3">
    <source>
        <dbReference type="ARBA" id="ARBA00004681"/>
    </source>
</evidence>
<feature type="domain" description="Cobalamin-independent methionine synthase MetE C-terminal/archaeal" evidence="13">
    <location>
        <begin position="489"/>
        <end position="552"/>
    </location>
</feature>
<comment type="caution">
    <text evidence="15">The sequence shown here is derived from an EMBL/GenBank/DDBJ whole genome shotgun (WGS) entry which is preliminary data.</text>
</comment>
<dbReference type="Pfam" id="PF01717">
    <property type="entry name" value="Meth_synt_2"/>
    <property type="match status" value="2"/>
</dbReference>
<proteinExistence type="inferred from homology"/>
<dbReference type="SUPFAM" id="SSF51726">
    <property type="entry name" value="UROD/MetE-like"/>
    <property type="match status" value="3"/>
</dbReference>
<sequence length="559" mass="61557">MESHIVGYPRMGPKRELKFALESFWDGKSSAGDLQKVAADLRESIWKQMADTGIKYIPSNTFSCYDQVLDTTAMLGAVPPRYGWNGGEIGFDVYFSMARGNASVPAMEMTKWFDTNYHFIVPELGPDVKFSYASHKAVTEYKEAKALGVDTVPVLVGPVSYLLLSKPAKGVEESFSLLSLLGKILPIYKEVITELKEAGASWIQFDEPTLVMDLESHKLHAFTAYSTLEPTLSGLNVLIETYFADIPAEQYKTLTSLKGVTAFGFDLVRGTKTLDLIKGDFPEGKYLFAGVVDGRNIWANDLAASLSTLETLEGIVGKDKLVVSTSCSLLHTAVDLVNETKLDKEIKSWLAFAAQKVVEVNALAKALAGQKDEEIFSANAAALASRKFSPRVTNEAAQKAAAALKGSDHRPMKGMLTGPVTIINRSFVRNDQPRFETCYALVIKDEVEDLEKNGIKEIFSANAAALASRKFSPRVTNEAAQKAAAALKGSDHRPMKGMLTGPVTILNRSFVRNYQPRFETCYALVIKDEVEDLEKNGIKVTHIDEAALREARRFCRFLN</sequence>
<evidence type="ECO:0000256" key="12">
    <source>
        <dbReference type="ARBA" id="ARBA00048690"/>
    </source>
</evidence>
<evidence type="ECO:0000256" key="7">
    <source>
        <dbReference type="ARBA" id="ARBA00022605"/>
    </source>
</evidence>
<keyword evidence="11" id="KW-0486">Methionine biosynthesis</keyword>